<keyword evidence="1" id="KW-0732">Signal</keyword>
<reference evidence="2 3" key="1">
    <citation type="submission" date="2018-03" db="EMBL/GenBank/DDBJ databases">
        <authorList>
            <person name="Keele B.F."/>
        </authorList>
    </citation>
    <scope>NUCLEOTIDE SEQUENCE [LARGE SCALE GENOMIC DNA]</scope>
    <source>
        <strain evidence="2 3">CECT 8811</strain>
    </source>
</reference>
<accession>A0A2R8AIW3</accession>
<gene>
    <name evidence="2" type="ORF">ALP8811_00978</name>
</gene>
<dbReference type="Proteomes" id="UP000244911">
    <property type="component" value="Unassembled WGS sequence"/>
</dbReference>
<dbReference type="EMBL" id="OMOI01000001">
    <property type="protein sequence ID" value="SPF75983.1"/>
    <property type="molecule type" value="Genomic_DNA"/>
</dbReference>
<evidence type="ECO:0000313" key="3">
    <source>
        <dbReference type="Proteomes" id="UP000244911"/>
    </source>
</evidence>
<dbReference type="AlphaFoldDB" id="A0A2R8AIW3"/>
<sequence>MPLLCRAITFASGVAVGVLSMSNTGMAQTGEIVRSILGRQLNSTQVSQSYIHADGTLEGVFNGISFAGTWTLEDGKYCRKFTRGLTGAPICMTVTAEYASDGEIRVVVFEGPGGRAKFQVGH</sequence>
<protein>
    <submittedName>
        <fullName evidence="2">Uncharacterized protein</fullName>
    </submittedName>
</protein>
<feature type="signal peptide" evidence="1">
    <location>
        <begin position="1"/>
        <end position="27"/>
    </location>
</feature>
<organism evidence="2 3">
    <name type="scientific">Aliiroseovarius pelagivivens</name>
    <dbReference type="NCBI Taxonomy" id="1639690"/>
    <lineage>
        <taxon>Bacteria</taxon>
        <taxon>Pseudomonadati</taxon>
        <taxon>Pseudomonadota</taxon>
        <taxon>Alphaproteobacteria</taxon>
        <taxon>Rhodobacterales</taxon>
        <taxon>Paracoccaceae</taxon>
        <taxon>Aliiroseovarius</taxon>
    </lineage>
</organism>
<proteinExistence type="predicted"/>
<keyword evidence="3" id="KW-1185">Reference proteome</keyword>
<name>A0A2R8AIW3_9RHOB</name>
<feature type="chain" id="PRO_5015352656" evidence="1">
    <location>
        <begin position="28"/>
        <end position="122"/>
    </location>
</feature>
<evidence type="ECO:0000313" key="2">
    <source>
        <dbReference type="EMBL" id="SPF75983.1"/>
    </source>
</evidence>
<evidence type="ECO:0000256" key="1">
    <source>
        <dbReference type="SAM" id="SignalP"/>
    </source>
</evidence>